<evidence type="ECO:0000256" key="14">
    <source>
        <dbReference type="PROSITE-ProRule" id="PRU00560"/>
    </source>
</evidence>
<dbReference type="GO" id="GO:0005829">
    <property type="term" value="C:cytosol"/>
    <property type="evidence" value="ECO:0007669"/>
    <property type="project" value="TreeGrafter"/>
</dbReference>
<comment type="catalytic activity">
    <reaction evidence="13">
        <text>ATP + H2O = ADP + phosphate + H(+)</text>
        <dbReference type="Rhea" id="RHEA:13065"/>
        <dbReference type="ChEBI" id="CHEBI:15377"/>
        <dbReference type="ChEBI" id="CHEBI:15378"/>
        <dbReference type="ChEBI" id="CHEBI:30616"/>
        <dbReference type="ChEBI" id="CHEBI:43474"/>
        <dbReference type="ChEBI" id="CHEBI:456216"/>
        <dbReference type="EC" id="5.6.2.4"/>
    </reaction>
</comment>
<evidence type="ECO:0000256" key="2">
    <source>
        <dbReference type="ARBA" id="ARBA00022741"/>
    </source>
</evidence>
<dbReference type="Pfam" id="PF13361">
    <property type="entry name" value="UvrD_C"/>
    <property type="match status" value="1"/>
</dbReference>
<evidence type="ECO:0000313" key="18">
    <source>
        <dbReference type="Proteomes" id="UP000824264"/>
    </source>
</evidence>
<evidence type="ECO:0000259" key="15">
    <source>
        <dbReference type="PROSITE" id="PS51198"/>
    </source>
</evidence>
<evidence type="ECO:0000256" key="9">
    <source>
        <dbReference type="ARBA" id="ARBA00023204"/>
    </source>
</evidence>
<dbReference type="GO" id="GO:0000725">
    <property type="term" value="P:recombinational repair"/>
    <property type="evidence" value="ECO:0007669"/>
    <property type="project" value="TreeGrafter"/>
</dbReference>
<feature type="binding site" evidence="14">
    <location>
        <begin position="13"/>
        <end position="20"/>
    </location>
    <ligand>
        <name>ATP</name>
        <dbReference type="ChEBI" id="CHEBI:30616"/>
    </ligand>
</feature>
<dbReference type="Proteomes" id="UP000824264">
    <property type="component" value="Unassembled WGS sequence"/>
</dbReference>
<evidence type="ECO:0000256" key="10">
    <source>
        <dbReference type="ARBA" id="ARBA00023235"/>
    </source>
</evidence>
<dbReference type="Pfam" id="PF00580">
    <property type="entry name" value="UvrD-helicase"/>
    <property type="match status" value="1"/>
</dbReference>
<keyword evidence="8" id="KW-0238">DNA-binding</keyword>
<evidence type="ECO:0000256" key="6">
    <source>
        <dbReference type="ARBA" id="ARBA00022839"/>
    </source>
</evidence>
<comment type="caution">
    <text evidence="17">The sequence shown here is derived from an EMBL/GenBank/DDBJ whole genome shotgun (WGS) entry which is preliminary data.</text>
</comment>
<dbReference type="GO" id="GO:0004527">
    <property type="term" value="F:exonuclease activity"/>
    <property type="evidence" value="ECO:0007669"/>
    <property type="project" value="UniProtKB-KW"/>
</dbReference>
<comment type="catalytic activity">
    <reaction evidence="11">
        <text>Couples ATP hydrolysis with the unwinding of duplex DNA by translocating in the 3'-5' direction.</text>
        <dbReference type="EC" id="5.6.2.4"/>
    </reaction>
</comment>
<keyword evidence="4 14" id="KW-0378">Hydrolase</keyword>
<dbReference type="AlphaFoldDB" id="A0A9D1U9F6"/>
<dbReference type="InterPro" id="IPR014016">
    <property type="entry name" value="UvrD-like_ATP-bd"/>
</dbReference>
<keyword evidence="9" id="KW-0234">DNA repair</keyword>
<reference evidence="17" key="2">
    <citation type="submission" date="2021-04" db="EMBL/GenBank/DDBJ databases">
        <authorList>
            <person name="Gilroy R."/>
        </authorList>
    </citation>
    <scope>NUCLEOTIDE SEQUENCE</scope>
    <source>
        <strain evidence="17">ChiSxjej5B17-1746</strain>
    </source>
</reference>
<reference evidence="17" key="1">
    <citation type="journal article" date="2021" name="PeerJ">
        <title>Extensive microbial diversity within the chicken gut microbiome revealed by metagenomics and culture.</title>
        <authorList>
            <person name="Gilroy R."/>
            <person name="Ravi A."/>
            <person name="Getino M."/>
            <person name="Pursley I."/>
            <person name="Horton D.L."/>
            <person name="Alikhan N.F."/>
            <person name="Baker D."/>
            <person name="Gharbi K."/>
            <person name="Hall N."/>
            <person name="Watson M."/>
            <person name="Adriaenssens E.M."/>
            <person name="Foster-Nyarko E."/>
            <person name="Jarju S."/>
            <person name="Secka A."/>
            <person name="Antonio M."/>
            <person name="Oren A."/>
            <person name="Chaudhuri R.R."/>
            <person name="La Ragione R."/>
            <person name="Hildebrand F."/>
            <person name="Pallen M.J."/>
        </authorList>
    </citation>
    <scope>NUCLEOTIDE SEQUENCE</scope>
    <source>
        <strain evidence="17">ChiSxjej5B17-1746</strain>
    </source>
</reference>
<sequence length="1072" mass="119590">MSSLLPQLRQIRASAGSGKTYELTTSFLTHLSCAAEGAYDPFAGCRAGQSGPCGWPEILAVTFTNRAAAEMQERIIGRLKDTALGLDRCAPGWTREQARSWVNTILRRYGSLNVRTIDSLLHLIVRLTALELDLPPDFEPVFATDEAVAPLLDNLLEQSRQEPHLRELLEEACRNVFFHSPRPGFLAGGVLRERVMELLMPVMGRHDLGLARPADIAEELGVMVRALRDAAECLHHRIKEEKLSCSAHLLKALETCRTCHPSAMPPKSTMLRKSCLDDCLNKASKGKASPEAEKAFEAITGAVRRLEGEGALLRRALRVMPFVELAQELADQLPDFLKHEGAIPAAFIPRLAHRVLSGDYGVPEAFCRLGTSLTHILVDEFQDTSREQWRAIHPLVLEALSRGGSLTWVGDVKQAIYGWRGGDATLFDEVCCDGELCAVAPSPRIDTLPTNWRSCRAIVETNNALFRQLSDPATARAVLAAMLPRDTPPDLLERLLAEQGGLLQEGFKGAEQQLAPGKGEGYVHLRRVYGDRSDDLDQEIRRELLDCVDAVGQRRSWGDITVLVRSNGRAAQVAGWLMEEGIPVVTDNSFLLAEHPLVEQLTALLTFLDSPRDDLAFWTFLSGRQMLLPLIGLTPQRLEDWAVARRTSERRHLPLFMAFREDFPDIWKTWIAPFHADAGLLTPYDLTREALARLRLRERYPAEAAFLSRFLEIIHMAEGQGCTSLSSFLEHWNRHGQQEKAPMPEALDAVRVMTMHKSKGLQFPVVIVPWHHFSPRVDNPAVEAHVNGLTILTERCPACGLEHYKAIADTARESLHLLYVAWTRAEEELHAFLTETPNSRNTPGLGHGLDILLDALSMSGDEWESGTPPLVKAAGRSAPPRKDVLPALFADAVASDDAAWRPMHWLPRLRIFRNPLEDFSFTRKRRGIFAHHCLECLQTLGQLTGHPEEDARRAFRQGLRTFPLPVHDPQAVEEEVVDMLAWYASLPEAETWLRHGTPEQEIVDASGALYRADLVVNDGEKITVVEYKTGTPTVAHQTQLRGYMDLLATASALPVQGVLVYLDLKRLERFSP</sequence>
<dbReference type="PROSITE" id="PS51198">
    <property type="entry name" value="UVRD_HELICASE_ATP_BIND"/>
    <property type="match status" value="1"/>
</dbReference>
<keyword evidence="1" id="KW-0540">Nuclease</keyword>
<dbReference type="GO" id="GO:0003677">
    <property type="term" value="F:DNA binding"/>
    <property type="evidence" value="ECO:0007669"/>
    <property type="project" value="UniProtKB-KW"/>
</dbReference>
<evidence type="ECO:0000256" key="8">
    <source>
        <dbReference type="ARBA" id="ARBA00023125"/>
    </source>
</evidence>
<evidence type="ECO:0000256" key="4">
    <source>
        <dbReference type="ARBA" id="ARBA00022801"/>
    </source>
</evidence>
<keyword evidence="2 14" id="KW-0547">Nucleotide-binding</keyword>
<evidence type="ECO:0000256" key="5">
    <source>
        <dbReference type="ARBA" id="ARBA00022806"/>
    </source>
</evidence>
<dbReference type="Gene3D" id="3.40.50.300">
    <property type="entry name" value="P-loop containing nucleotide triphosphate hydrolases"/>
    <property type="match status" value="4"/>
</dbReference>
<feature type="domain" description="UvrD-like helicase C-terminal" evidence="16">
    <location>
        <begin position="493"/>
        <end position="760"/>
    </location>
</feature>
<keyword evidence="3" id="KW-0227">DNA damage</keyword>
<gene>
    <name evidence="17" type="ORF">H9874_04735</name>
</gene>
<evidence type="ECO:0000256" key="13">
    <source>
        <dbReference type="ARBA" id="ARBA00048988"/>
    </source>
</evidence>
<dbReference type="EC" id="5.6.2.4" evidence="12"/>
<dbReference type="InterPro" id="IPR038726">
    <property type="entry name" value="PDDEXK_AddAB-type"/>
</dbReference>
<keyword evidence="7 14" id="KW-0067">ATP-binding</keyword>
<dbReference type="InterPro" id="IPR027417">
    <property type="entry name" value="P-loop_NTPase"/>
</dbReference>
<name>A0A9D1U9F6_9BACT</name>
<dbReference type="SUPFAM" id="SSF52540">
    <property type="entry name" value="P-loop containing nucleoside triphosphate hydrolases"/>
    <property type="match status" value="1"/>
</dbReference>
<dbReference type="InterPro" id="IPR000212">
    <property type="entry name" value="DNA_helicase_UvrD/REP"/>
</dbReference>
<dbReference type="PANTHER" id="PTHR11070">
    <property type="entry name" value="UVRD / RECB / PCRA DNA HELICASE FAMILY MEMBER"/>
    <property type="match status" value="1"/>
</dbReference>
<keyword evidence="10" id="KW-0413">Isomerase</keyword>
<dbReference type="PANTHER" id="PTHR11070:SF67">
    <property type="entry name" value="DNA 3'-5' HELICASE"/>
    <property type="match status" value="1"/>
</dbReference>
<evidence type="ECO:0000256" key="7">
    <source>
        <dbReference type="ARBA" id="ARBA00022840"/>
    </source>
</evidence>
<dbReference type="Gene3D" id="3.90.320.10">
    <property type="match status" value="1"/>
</dbReference>
<dbReference type="PROSITE" id="PS51217">
    <property type="entry name" value="UVRD_HELICASE_CTER"/>
    <property type="match status" value="1"/>
</dbReference>
<keyword evidence="6" id="KW-0269">Exonuclease</keyword>
<evidence type="ECO:0000313" key="17">
    <source>
        <dbReference type="EMBL" id="HIW78436.1"/>
    </source>
</evidence>
<protein>
    <recommendedName>
        <fullName evidence="12">DNA 3'-5' helicase</fullName>
        <ecNumber evidence="12">5.6.2.4</ecNumber>
    </recommendedName>
</protein>
<evidence type="ECO:0000259" key="16">
    <source>
        <dbReference type="PROSITE" id="PS51217"/>
    </source>
</evidence>
<evidence type="ECO:0000256" key="11">
    <source>
        <dbReference type="ARBA" id="ARBA00034617"/>
    </source>
</evidence>
<organism evidence="17 18">
    <name type="scientific">Candidatus Bilophila faecipullorum</name>
    <dbReference type="NCBI Taxonomy" id="2838482"/>
    <lineage>
        <taxon>Bacteria</taxon>
        <taxon>Pseudomonadati</taxon>
        <taxon>Thermodesulfobacteriota</taxon>
        <taxon>Desulfovibrionia</taxon>
        <taxon>Desulfovibrionales</taxon>
        <taxon>Desulfovibrionaceae</taxon>
        <taxon>Bilophila</taxon>
    </lineage>
</organism>
<keyword evidence="5 14" id="KW-0347">Helicase</keyword>
<dbReference type="EMBL" id="DXGI01000169">
    <property type="protein sequence ID" value="HIW78436.1"/>
    <property type="molecule type" value="Genomic_DNA"/>
</dbReference>
<feature type="domain" description="UvrD-like helicase ATP-binding" evidence="15">
    <location>
        <begin position="1"/>
        <end position="455"/>
    </location>
</feature>
<proteinExistence type="predicted"/>
<dbReference type="GO" id="GO:0005524">
    <property type="term" value="F:ATP binding"/>
    <property type="evidence" value="ECO:0007669"/>
    <property type="project" value="UniProtKB-UniRule"/>
</dbReference>
<evidence type="ECO:0000256" key="1">
    <source>
        <dbReference type="ARBA" id="ARBA00022722"/>
    </source>
</evidence>
<evidence type="ECO:0000256" key="3">
    <source>
        <dbReference type="ARBA" id="ARBA00022763"/>
    </source>
</evidence>
<dbReference type="InterPro" id="IPR014017">
    <property type="entry name" value="DNA_helicase_UvrD-like_C"/>
</dbReference>
<dbReference type="InterPro" id="IPR011604">
    <property type="entry name" value="PDDEXK-like_dom_sf"/>
</dbReference>
<accession>A0A9D1U9F6</accession>
<dbReference type="GO" id="GO:0043138">
    <property type="term" value="F:3'-5' DNA helicase activity"/>
    <property type="evidence" value="ECO:0007669"/>
    <property type="project" value="UniProtKB-EC"/>
</dbReference>
<evidence type="ECO:0000256" key="12">
    <source>
        <dbReference type="ARBA" id="ARBA00034808"/>
    </source>
</evidence>
<dbReference type="Pfam" id="PF12705">
    <property type="entry name" value="PDDEXK_1"/>
    <property type="match status" value="1"/>
</dbReference>